<accession>A0A3N6MGJ1</accession>
<evidence type="ECO:0000313" key="2">
    <source>
        <dbReference type="Proteomes" id="UP000281431"/>
    </source>
</evidence>
<proteinExistence type="predicted"/>
<comment type="caution">
    <text evidence="1">The sequence shown here is derived from an EMBL/GenBank/DDBJ whole genome shotgun (WGS) entry which is preliminary data.</text>
</comment>
<gene>
    <name evidence="1" type="ORF">EA472_00925</name>
</gene>
<keyword evidence="2" id="KW-1185">Reference proteome</keyword>
<dbReference type="Pfam" id="PF23958">
    <property type="entry name" value="DUF7287"/>
    <property type="match status" value="1"/>
</dbReference>
<dbReference type="InterPro" id="IPR056613">
    <property type="entry name" value="DUF7287"/>
</dbReference>
<reference evidence="1 2" key="1">
    <citation type="submission" date="2018-10" db="EMBL/GenBank/DDBJ databases">
        <title>Natrarchaeobius chitinivorans gen. nov., sp. nov., and Natrarchaeobius haloalkaliphilus sp. nov., alkaliphilic, chitin-utilizing haloarchaea from hypersaline alkaline lakes.</title>
        <authorList>
            <person name="Sorokin D.Y."/>
            <person name="Elcheninov A.G."/>
            <person name="Kostrikina N.A."/>
            <person name="Bale N.J."/>
            <person name="Sinninghe Damste J.S."/>
            <person name="Khijniak T.V."/>
            <person name="Kublanov I.V."/>
            <person name="Toshchakov S.V."/>
        </authorList>
    </citation>
    <scope>NUCLEOTIDE SEQUENCE [LARGE SCALE GENOMIC DNA]</scope>
    <source>
        <strain evidence="1 2">AArcht7</strain>
    </source>
</reference>
<sequence>MMFVFTSVPGLITPFDESETANPLLADRIADDLSESTLVDSSGSAQLNESAAEAFFVDASEDEVRSILGIDDRRSFNVSITNSTTGTQLDEYAVGDPVPDETGQVTVTQRILLADGESYWLSVRVW</sequence>
<evidence type="ECO:0000313" key="1">
    <source>
        <dbReference type="EMBL" id="RQH03184.1"/>
    </source>
</evidence>
<organism evidence="1 2">
    <name type="scientific">Natrarchaeobius chitinivorans</name>
    <dbReference type="NCBI Taxonomy" id="1679083"/>
    <lineage>
        <taxon>Archaea</taxon>
        <taxon>Methanobacteriati</taxon>
        <taxon>Methanobacteriota</taxon>
        <taxon>Stenosarchaea group</taxon>
        <taxon>Halobacteria</taxon>
        <taxon>Halobacteriales</taxon>
        <taxon>Natrialbaceae</taxon>
        <taxon>Natrarchaeobius</taxon>
    </lineage>
</organism>
<name>A0A3N6MGJ1_NATCH</name>
<dbReference type="AlphaFoldDB" id="A0A3N6MGJ1"/>
<dbReference type="Proteomes" id="UP000281431">
    <property type="component" value="Unassembled WGS sequence"/>
</dbReference>
<dbReference type="EMBL" id="REFZ01000001">
    <property type="protein sequence ID" value="RQH03184.1"/>
    <property type="molecule type" value="Genomic_DNA"/>
</dbReference>
<protein>
    <submittedName>
        <fullName evidence="1">Uncharacterized protein</fullName>
    </submittedName>
</protein>